<dbReference type="AlphaFoldDB" id="A0A2P2QZR1"/>
<proteinExistence type="predicted"/>
<sequence length="63" mass="7558">MVDNIYLTNNLINLSCSLLWYHLASCYPWIKIKEWTELKSKYDGRLEVFTENKSREINTSIEE</sequence>
<organism evidence="1">
    <name type="scientific">Rhizophora mucronata</name>
    <name type="common">Asiatic mangrove</name>
    <dbReference type="NCBI Taxonomy" id="61149"/>
    <lineage>
        <taxon>Eukaryota</taxon>
        <taxon>Viridiplantae</taxon>
        <taxon>Streptophyta</taxon>
        <taxon>Embryophyta</taxon>
        <taxon>Tracheophyta</taxon>
        <taxon>Spermatophyta</taxon>
        <taxon>Magnoliopsida</taxon>
        <taxon>eudicotyledons</taxon>
        <taxon>Gunneridae</taxon>
        <taxon>Pentapetalae</taxon>
        <taxon>rosids</taxon>
        <taxon>fabids</taxon>
        <taxon>Malpighiales</taxon>
        <taxon>Rhizophoraceae</taxon>
        <taxon>Rhizophora</taxon>
    </lineage>
</organism>
<protein>
    <submittedName>
        <fullName evidence="1">Uncharacterized protein</fullName>
    </submittedName>
</protein>
<name>A0A2P2QZR1_RHIMU</name>
<reference evidence="1" key="1">
    <citation type="submission" date="2018-02" db="EMBL/GenBank/DDBJ databases">
        <title>Rhizophora mucronata_Transcriptome.</title>
        <authorList>
            <person name="Meera S.P."/>
            <person name="Sreeshan A."/>
            <person name="Augustine A."/>
        </authorList>
    </citation>
    <scope>NUCLEOTIDE SEQUENCE</scope>
    <source>
        <tissue evidence="1">Leaf</tissue>
    </source>
</reference>
<accession>A0A2P2QZR1</accession>
<dbReference type="EMBL" id="GGEC01091910">
    <property type="protein sequence ID" value="MBX72394.1"/>
    <property type="molecule type" value="Transcribed_RNA"/>
</dbReference>
<evidence type="ECO:0000313" key="1">
    <source>
        <dbReference type="EMBL" id="MBX72394.1"/>
    </source>
</evidence>